<dbReference type="GO" id="GO:0046922">
    <property type="term" value="F:peptide-O-fucosyltransferase activity"/>
    <property type="evidence" value="ECO:0007669"/>
    <property type="project" value="UniProtKB-EC"/>
</dbReference>
<evidence type="ECO:0000256" key="9">
    <source>
        <dbReference type="ARBA" id="ARBA00023034"/>
    </source>
</evidence>
<comment type="subcellular location">
    <subcellularLocation>
        <location evidence="1">Endoplasmic reticulum</location>
    </subcellularLocation>
    <subcellularLocation>
        <location evidence="2">Golgi apparatus</location>
    </subcellularLocation>
</comment>
<keyword evidence="9" id="KW-0333">Golgi apparatus</keyword>
<evidence type="ECO:0000256" key="12">
    <source>
        <dbReference type="ARBA" id="ARBA00023253"/>
    </source>
</evidence>
<dbReference type="GO" id="GO:0005794">
    <property type="term" value="C:Golgi apparatus"/>
    <property type="evidence" value="ECO:0007669"/>
    <property type="project" value="UniProtKB-SubCell"/>
</dbReference>
<dbReference type="AlphaFoldDB" id="A0A8B8E0E0"/>
<keyword evidence="13" id="KW-0119">Carbohydrate metabolism</keyword>
<dbReference type="GO" id="GO:0006004">
    <property type="term" value="P:fucose metabolic process"/>
    <property type="evidence" value="ECO:0007669"/>
    <property type="project" value="UniProtKB-KW"/>
</dbReference>
<comment type="pathway">
    <text evidence="3">Protein modification; protein glycosylation.</text>
</comment>
<keyword evidence="10" id="KW-1015">Disulfide bond</keyword>
<keyword evidence="5" id="KW-0328">Glycosyltransferase</keyword>
<evidence type="ECO:0000256" key="6">
    <source>
        <dbReference type="ARBA" id="ARBA00022679"/>
    </source>
</evidence>
<dbReference type="PANTHER" id="PTHR13398">
    <property type="entry name" value="GDP-FUCOSE PROTEIN O-FUCOSYLTRANSFERASE 2"/>
    <property type="match status" value="1"/>
</dbReference>
<sequence length="429" mass="50325">MFPRPLWTFLLCLSLLSVRPYGYSDADADAENCTGKSKYDIKENARFLLYDVNPGEGFNLRRDVYMRVANLVYLLNREEPWVLVLPPWVKMWHWRSRDVAQDRLKWADFFDVDSMGKHVPVIELEDYIKRRGLVIDEVYHLQGVKQVTDWDMIKIDRCQRETRFEQDSGGRWRHGYFGIEEMYADKFQCLSFFGQLELMKSFLIQNTTGKLIFLPRAEDLMHAEYGEHSALFWKARRSMVYAEPLRDAADRFRREHLGSDDETDKTILFDWTNIKARPNNAKGGPYISVHLRRGDHLHVRGRELPSIGEAAKHVRELLQKMSLDTVFVATDGTKQEYEEFKGSLEGYRVYRFQPTREELLTYRDGGAAIIDQWIAAHARYFIGSSASTVSYRIREDREILGFEPSTTFNRFCGDDESDCEQPAHWTIVY</sequence>
<keyword evidence="11" id="KW-0325">Glycoprotein</keyword>
<dbReference type="FunFam" id="3.40.50.11350:FF:000002">
    <property type="entry name" value="GDP-fucose protein O-fucosyltransferase 2"/>
    <property type="match status" value="1"/>
</dbReference>
<dbReference type="EC" id="2.4.1.221" evidence="4"/>
<evidence type="ECO:0000256" key="2">
    <source>
        <dbReference type="ARBA" id="ARBA00004555"/>
    </source>
</evidence>
<evidence type="ECO:0000256" key="7">
    <source>
        <dbReference type="ARBA" id="ARBA00022729"/>
    </source>
</evidence>
<reference evidence="21" key="2">
    <citation type="submission" date="2025-08" db="UniProtKB">
        <authorList>
            <consortium name="RefSeq"/>
        </authorList>
    </citation>
    <scope>IDENTIFICATION</scope>
    <source>
        <tissue evidence="21">Whole sample</tissue>
    </source>
</reference>
<evidence type="ECO:0000256" key="13">
    <source>
        <dbReference type="ARBA" id="ARBA00023277"/>
    </source>
</evidence>
<keyword evidence="7 19" id="KW-0732">Signal</keyword>
<evidence type="ECO:0000256" key="17">
    <source>
        <dbReference type="ARBA" id="ARBA00047273"/>
    </source>
</evidence>
<accession>A0A8B8E0E0</accession>
<evidence type="ECO:0000313" key="21">
    <source>
        <dbReference type="RefSeq" id="XP_022333268.1"/>
    </source>
</evidence>
<dbReference type="PANTHER" id="PTHR13398:SF0">
    <property type="entry name" value="GDP-FUCOSE PROTEIN O-FUCOSYLTRANSFERASE 2"/>
    <property type="match status" value="1"/>
</dbReference>
<keyword evidence="8" id="KW-0256">Endoplasmic reticulum</keyword>
<keyword evidence="12" id="KW-0294">Fucose metabolism</keyword>
<comment type="catalytic activity">
    <reaction evidence="18">
        <text>L-seryl-[protein] + GDP-beta-L-fucose = 3-O-(alpha-L-fucosyl)-L-seryl-[protein] + GDP + H(+)</text>
        <dbReference type="Rhea" id="RHEA:63644"/>
        <dbReference type="Rhea" id="RHEA-COMP:9863"/>
        <dbReference type="Rhea" id="RHEA-COMP:17914"/>
        <dbReference type="ChEBI" id="CHEBI:15378"/>
        <dbReference type="ChEBI" id="CHEBI:29999"/>
        <dbReference type="ChEBI" id="CHEBI:57273"/>
        <dbReference type="ChEBI" id="CHEBI:58189"/>
        <dbReference type="ChEBI" id="CHEBI:189632"/>
        <dbReference type="EC" id="2.4.1.221"/>
    </reaction>
    <physiologicalReaction direction="left-to-right" evidence="18">
        <dbReference type="Rhea" id="RHEA:63645"/>
    </physiologicalReaction>
</comment>
<dbReference type="OrthoDB" id="422368at2759"/>
<name>A0A8B8E0E0_CRAVI</name>
<dbReference type="CDD" id="cd11298">
    <property type="entry name" value="O-FucT-2"/>
    <property type="match status" value="1"/>
</dbReference>
<keyword evidence="20" id="KW-1185">Reference proteome</keyword>
<dbReference type="GO" id="GO:0005783">
    <property type="term" value="C:endoplasmic reticulum"/>
    <property type="evidence" value="ECO:0007669"/>
    <property type="project" value="UniProtKB-SubCell"/>
</dbReference>
<dbReference type="KEGG" id="cvn:111130465"/>
<dbReference type="Gene3D" id="3.40.50.11350">
    <property type="match status" value="1"/>
</dbReference>
<feature type="signal peptide" evidence="19">
    <location>
        <begin position="1"/>
        <end position="24"/>
    </location>
</feature>
<feature type="chain" id="PRO_5034934567" description="GDP-fucose protein O-fucosyltransferase 2" evidence="19">
    <location>
        <begin position="25"/>
        <end position="429"/>
    </location>
</feature>
<comment type="similarity">
    <text evidence="14">Belongs to the glycosyltransferase 68 family.</text>
</comment>
<evidence type="ECO:0000256" key="14">
    <source>
        <dbReference type="ARBA" id="ARBA00025803"/>
    </source>
</evidence>
<evidence type="ECO:0000256" key="16">
    <source>
        <dbReference type="ARBA" id="ARBA00033083"/>
    </source>
</evidence>
<dbReference type="Proteomes" id="UP000694844">
    <property type="component" value="Chromosome 1"/>
</dbReference>
<evidence type="ECO:0000256" key="4">
    <source>
        <dbReference type="ARBA" id="ARBA00012196"/>
    </source>
</evidence>
<dbReference type="Pfam" id="PF10250">
    <property type="entry name" value="O-FucT"/>
    <property type="match status" value="1"/>
</dbReference>
<protein>
    <recommendedName>
        <fullName evidence="15">GDP-fucose protein O-fucosyltransferase 2</fullName>
        <ecNumber evidence="4">2.4.1.221</ecNumber>
    </recommendedName>
    <alternativeName>
        <fullName evidence="16">Peptide-O-fucosyltransferase 2</fullName>
    </alternativeName>
</protein>
<dbReference type="RefSeq" id="XP_022333268.1">
    <property type="nucleotide sequence ID" value="XM_022477560.1"/>
</dbReference>
<evidence type="ECO:0000256" key="11">
    <source>
        <dbReference type="ARBA" id="ARBA00023180"/>
    </source>
</evidence>
<evidence type="ECO:0000256" key="5">
    <source>
        <dbReference type="ARBA" id="ARBA00022676"/>
    </source>
</evidence>
<evidence type="ECO:0000256" key="1">
    <source>
        <dbReference type="ARBA" id="ARBA00004240"/>
    </source>
</evidence>
<proteinExistence type="inferred from homology"/>
<dbReference type="InterPro" id="IPR019378">
    <property type="entry name" value="GDP-Fuc_O-FucTrfase"/>
</dbReference>
<evidence type="ECO:0000256" key="19">
    <source>
        <dbReference type="SAM" id="SignalP"/>
    </source>
</evidence>
<evidence type="ECO:0000256" key="3">
    <source>
        <dbReference type="ARBA" id="ARBA00004922"/>
    </source>
</evidence>
<evidence type="ECO:0000256" key="8">
    <source>
        <dbReference type="ARBA" id="ARBA00022824"/>
    </source>
</evidence>
<comment type="catalytic activity">
    <reaction evidence="17">
        <text>L-threonyl-[protein] + GDP-beta-L-fucose = 3-O-(alpha-L-fucosyl)-L-threonyl-[protein] + GDP + H(+)</text>
        <dbReference type="Rhea" id="RHEA:70491"/>
        <dbReference type="Rhea" id="RHEA-COMP:11060"/>
        <dbReference type="Rhea" id="RHEA-COMP:17915"/>
        <dbReference type="ChEBI" id="CHEBI:15378"/>
        <dbReference type="ChEBI" id="CHEBI:30013"/>
        <dbReference type="ChEBI" id="CHEBI:57273"/>
        <dbReference type="ChEBI" id="CHEBI:58189"/>
        <dbReference type="ChEBI" id="CHEBI:189631"/>
        <dbReference type="EC" id="2.4.1.221"/>
    </reaction>
    <physiologicalReaction direction="left-to-right" evidence="17">
        <dbReference type="Rhea" id="RHEA:70492"/>
    </physiologicalReaction>
</comment>
<dbReference type="GeneID" id="111130465"/>
<evidence type="ECO:0000313" key="20">
    <source>
        <dbReference type="Proteomes" id="UP000694844"/>
    </source>
</evidence>
<dbReference type="Gene3D" id="3.40.50.11340">
    <property type="match status" value="1"/>
</dbReference>
<reference evidence="20" key="1">
    <citation type="submission" date="2024-06" db="UniProtKB">
        <authorList>
            <consortium name="RefSeq"/>
        </authorList>
    </citation>
    <scope>NUCLEOTIDE SEQUENCE [LARGE SCALE GENOMIC DNA]</scope>
</reference>
<evidence type="ECO:0000256" key="15">
    <source>
        <dbReference type="ARBA" id="ARBA00026232"/>
    </source>
</evidence>
<evidence type="ECO:0000256" key="18">
    <source>
        <dbReference type="ARBA" id="ARBA00048647"/>
    </source>
</evidence>
<gene>
    <name evidence="21" type="primary">LOC111130465</name>
</gene>
<dbReference type="InterPro" id="IPR045130">
    <property type="entry name" value="OFUT2-like"/>
</dbReference>
<organism evidence="20 21">
    <name type="scientific">Crassostrea virginica</name>
    <name type="common">Eastern oyster</name>
    <dbReference type="NCBI Taxonomy" id="6565"/>
    <lineage>
        <taxon>Eukaryota</taxon>
        <taxon>Metazoa</taxon>
        <taxon>Spiralia</taxon>
        <taxon>Lophotrochozoa</taxon>
        <taxon>Mollusca</taxon>
        <taxon>Bivalvia</taxon>
        <taxon>Autobranchia</taxon>
        <taxon>Pteriomorphia</taxon>
        <taxon>Ostreida</taxon>
        <taxon>Ostreoidea</taxon>
        <taxon>Ostreidae</taxon>
        <taxon>Crassostrea</taxon>
    </lineage>
</organism>
<evidence type="ECO:0000256" key="10">
    <source>
        <dbReference type="ARBA" id="ARBA00023157"/>
    </source>
</evidence>
<keyword evidence="6" id="KW-0808">Transferase</keyword>